<proteinExistence type="predicted"/>
<organism evidence="1">
    <name type="scientific">Oikopleura dioica</name>
    <name type="common">Tunicate</name>
    <dbReference type="NCBI Taxonomy" id="34765"/>
    <lineage>
        <taxon>Eukaryota</taxon>
        <taxon>Metazoa</taxon>
        <taxon>Chordata</taxon>
        <taxon>Tunicata</taxon>
        <taxon>Appendicularia</taxon>
        <taxon>Copelata</taxon>
        <taxon>Oikopleuridae</taxon>
        <taxon>Oikopleura</taxon>
    </lineage>
</organism>
<evidence type="ECO:0000313" key="1">
    <source>
        <dbReference type="EMBL" id="CBY37995.1"/>
    </source>
</evidence>
<name>E4YRA3_OIKDI</name>
<dbReference type="Proteomes" id="UP000011014">
    <property type="component" value="Unassembled WGS sequence"/>
</dbReference>
<feature type="non-terminal residue" evidence="1">
    <location>
        <position position="1"/>
    </location>
</feature>
<sequence length="11" mass="1249">SKDSITDATRR</sequence>
<reference evidence="1" key="1">
    <citation type="journal article" date="2010" name="Science">
        <title>Plasticity of animal genome architecture unmasked by rapid evolution of a pelagic tunicate.</title>
        <authorList>
            <person name="Denoeud F."/>
            <person name="Henriet S."/>
            <person name="Mungpakdee S."/>
            <person name="Aury J.M."/>
            <person name="Da Silva C."/>
            <person name="Brinkmann H."/>
            <person name="Mikhaleva J."/>
            <person name="Olsen L.C."/>
            <person name="Jubin C."/>
            <person name="Canestro C."/>
            <person name="Bouquet J.M."/>
            <person name="Danks G."/>
            <person name="Poulain J."/>
            <person name="Campsteijn C."/>
            <person name="Adamski M."/>
            <person name="Cross I."/>
            <person name="Yadetie F."/>
            <person name="Muffato M."/>
            <person name="Louis A."/>
            <person name="Butcher S."/>
            <person name="Tsagkogeorga G."/>
            <person name="Konrad A."/>
            <person name="Singh S."/>
            <person name="Jensen M.F."/>
            <person name="Cong E.H."/>
            <person name="Eikeseth-Otteraa H."/>
            <person name="Noel B."/>
            <person name="Anthouard V."/>
            <person name="Porcel B.M."/>
            <person name="Kachouri-Lafond R."/>
            <person name="Nishino A."/>
            <person name="Ugolini M."/>
            <person name="Chourrout P."/>
            <person name="Nishida H."/>
            <person name="Aasland R."/>
            <person name="Huzurbazar S."/>
            <person name="Westhof E."/>
            <person name="Delsuc F."/>
            <person name="Lehrach H."/>
            <person name="Reinhardt R."/>
            <person name="Weissenbach J."/>
            <person name="Roy S.W."/>
            <person name="Artiguenave F."/>
            <person name="Postlethwait J.H."/>
            <person name="Manak J.R."/>
            <person name="Thompson E.M."/>
            <person name="Jaillon O."/>
            <person name="Du Pasquier L."/>
            <person name="Boudinot P."/>
            <person name="Liberles D.A."/>
            <person name="Volff J.N."/>
            <person name="Philippe H."/>
            <person name="Lenhard B."/>
            <person name="Roest Crollius H."/>
            <person name="Wincker P."/>
            <person name="Chourrout D."/>
        </authorList>
    </citation>
    <scope>NUCLEOTIDE SEQUENCE [LARGE SCALE GENOMIC DNA]</scope>
</reference>
<protein>
    <submittedName>
        <fullName evidence="1">Uncharacterized protein</fullName>
    </submittedName>
</protein>
<dbReference type="EMBL" id="FN655106">
    <property type="protein sequence ID" value="CBY37995.1"/>
    <property type="molecule type" value="Genomic_DNA"/>
</dbReference>
<accession>E4YRA3</accession>
<gene>
    <name evidence="1" type="ORF">GSOID_T00031496001</name>
</gene>